<dbReference type="InterPro" id="IPR001762">
    <property type="entry name" value="Disintegrin_dom"/>
</dbReference>
<feature type="compositionally biased region" description="Polar residues" evidence="9">
    <location>
        <begin position="916"/>
        <end position="941"/>
    </location>
</feature>
<dbReference type="SUPFAM" id="SSF57552">
    <property type="entry name" value="Blood coagulation inhibitor (disintegrin)"/>
    <property type="match status" value="1"/>
</dbReference>
<feature type="compositionally biased region" description="Polar residues" evidence="9">
    <location>
        <begin position="894"/>
        <end position="905"/>
    </location>
</feature>
<dbReference type="Ensembl" id="ENSNMLT00000024187.1">
    <property type="protein sequence ID" value="ENSNMLP00000021572.1"/>
    <property type="gene ID" value="ENSNMLG00000011087.1"/>
</dbReference>
<dbReference type="GO" id="GO:0046872">
    <property type="term" value="F:metal ion binding"/>
    <property type="evidence" value="ECO:0007669"/>
    <property type="project" value="UniProtKB-KW"/>
</dbReference>
<reference evidence="15" key="1">
    <citation type="submission" date="2025-08" db="UniProtKB">
        <authorList>
            <consortium name="Ensembl"/>
        </authorList>
    </citation>
    <scope>IDENTIFICATION</scope>
</reference>
<evidence type="ECO:0000256" key="7">
    <source>
        <dbReference type="PROSITE-ProRule" id="PRU00076"/>
    </source>
</evidence>
<evidence type="ECO:0000256" key="11">
    <source>
        <dbReference type="SAM" id="SignalP"/>
    </source>
</evidence>
<keyword evidence="3 10" id="KW-1133">Transmembrane helix</keyword>
<dbReference type="Proteomes" id="UP000694523">
    <property type="component" value="Unplaced"/>
</dbReference>
<dbReference type="CDD" id="cd04269">
    <property type="entry name" value="ZnMc_adamalysin_II_like"/>
    <property type="match status" value="1"/>
</dbReference>
<organism evidence="15 16">
    <name type="scientific">Neogobius melanostomus</name>
    <name type="common">round goby</name>
    <dbReference type="NCBI Taxonomy" id="47308"/>
    <lineage>
        <taxon>Eukaryota</taxon>
        <taxon>Metazoa</taxon>
        <taxon>Chordata</taxon>
        <taxon>Craniata</taxon>
        <taxon>Vertebrata</taxon>
        <taxon>Euteleostomi</taxon>
        <taxon>Actinopterygii</taxon>
        <taxon>Neopterygii</taxon>
        <taxon>Teleostei</taxon>
        <taxon>Neoteleostei</taxon>
        <taxon>Acanthomorphata</taxon>
        <taxon>Gobiaria</taxon>
        <taxon>Gobiiformes</taxon>
        <taxon>Gobioidei</taxon>
        <taxon>Gobiidae</taxon>
        <taxon>Benthophilinae</taxon>
        <taxon>Neogobiini</taxon>
        <taxon>Neogobius</taxon>
    </lineage>
</organism>
<feature type="region of interest" description="Disordered" evidence="9">
    <location>
        <begin position="781"/>
        <end position="863"/>
    </location>
</feature>
<keyword evidence="5 7" id="KW-1015">Disulfide bond</keyword>
<keyword evidence="8" id="KW-0862">Zinc</keyword>
<keyword evidence="8" id="KW-0479">Metal-binding</keyword>
<feature type="compositionally biased region" description="Pro residues" evidence="9">
    <location>
        <begin position="881"/>
        <end position="890"/>
    </location>
</feature>
<evidence type="ECO:0000259" key="14">
    <source>
        <dbReference type="PROSITE" id="PS50215"/>
    </source>
</evidence>
<feature type="signal peptide" evidence="11">
    <location>
        <begin position="1"/>
        <end position="37"/>
    </location>
</feature>
<dbReference type="PANTHER" id="PTHR11905">
    <property type="entry name" value="ADAM A DISINTEGRIN AND METALLOPROTEASE DOMAIN"/>
    <property type="match status" value="1"/>
</dbReference>
<dbReference type="AlphaFoldDB" id="A0A8C6TQ13"/>
<dbReference type="Pfam" id="PF01421">
    <property type="entry name" value="Reprolysin"/>
    <property type="match status" value="1"/>
</dbReference>
<keyword evidence="7" id="KW-0245">EGF-like domain</keyword>
<evidence type="ECO:0000259" key="13">
    <source>
        <dbReference type="PROSITE" id="PS50214"/>
    </source>
</evidence>
<dbReference type="InterPro" id="IPR006586">
    <property type="entry name" value="ADAM_Cys-rich"/>
</dbReference>
<evidence type="ECO:0000256" key="3">
    <source>
        <dbReference type="ARBA" id="ARBA00022989"/>
    </source>
</evidence>
<proteinExistence type="predicted"/>
<dbReference type="GO" id="GO:0016020">
    <property type="term" value="C:membrane"/>
    <property type="evidence" value="ECO:0007669"/>
    <property type="project" value="UniProtKB-SubCell"/>
</dbReference>
<evidence type="ECO:0000256" key="9">
    <source>
        <dbReference type="SAM" id="MobiDB-lite"/>
    </source>
</evidence>
<dbReference type="GO" id="GO:0004222">
    <property type="term" value="F:metalloendopeptidase activity"/>
    <property type="evidence" value="ECO:0007669"/>
    <property type="project" value="InterPro"/>
</dbReference>
<dbReference type="InterPro" id="IPR000742">
    <property type="entry name" value="EGF"/>
</dbReference>
<comment type="caution">
    <text evidence="7">Lacks conserved residue(s) required for the propagation of feature annotation.</text>
</comment>
<evidence type="ECO:0000256" key="10">
    <source>
        <dbReference type="SAM" id="Phobius"/>
    </source>
</evidence>
<feature type="region of interest" description="Disordered" evidence="9">
    <location>
        <begin position="881"/>
        <end position="941"/>
    </location>
</feature>
<dbReference type="PANTHER" id="PTHR11905:SF38">
    <property type="entry name" value="DISINTEGRIN AND METALLOPROTEINASE DOMAIN-CONTAINING PROTEIN 33"/>
    <property type="match status" value="1"/>
</dbReference>
<feature type="domain" description="EGF-like" evidence="12">
    <location>
        <begin position="656"/>
        <end position="688"/>
    </location>
</feature>
<reference evidence="15" key="2">
    <citation type="submission" date="2025-09" db="UniProtKB">
        <authorList>
            <consortium name="Ensembl"/>
        </authorList>
    </citation>
    <scope>IDENTIFICATION</scope>
</reference>
<dbReference type="PROSITE" id="PS01186">
    <property type="entry name" value="EGF_2"/>
    <property type="match status" value="1"/>
</dbReference>
<feature type="compositionally biased region" description="Pro residues" evidence="9">
    <location>
        <begin position="833"/>
        <end position="843"/>
    </location>
</feature>
<name>A0A8C6TQ13_9GOBI</name>
<feature type="disulfide bond" evidence="6">
    <location>
        <begin position="480"/>
        <end position="500"/>
    </location>
</feature>
<dbReference type="SMART" id="SM00050">
    <property type="entry name" value="DISIN"/>
    <property type="match status" value="1"/>
</dbReference>
<feature type="binding site" evidence="8">
    <location>
        <position position="350"/>
    </location>
    <ligand>
        <name>Zn(2+)</name>
        <dbReference type="ChEBI" id="CHEBI:29105"/>
        <note>catalytic</note>
    </ligand>
</feature>
<sequence length="1048" mass="114231">MYSKHRQKNAHISPGTCGPFLAIVCFLLLGGSTGGAGGHSGQEGLPQGQTVIAQWLSQSRTKRDADVSTQEEHPAAGEILLSSDRLRLVLQVERNQELLSADFTETYYTEEGQPVTLSSHNLTDHCFYHGRVRGHPESWVALSTCTGVRGLVSLNSTHNFYLEPRSGDDHSLLSADHLPVARGNCGHGHAHSALLSSQMSAFHSRVKRETWGTTKYMELYIVADNTLYKRQNKDYEKTKTRIMEIANYVDKFYRALNIRVPLIGLEVWTDRDQCIVNEEPNATLWSFLQWRQKLKSRKKHDNAQLLTGVIFKGTTIGMAPLEGMCSLENSGGINVDHSELSIGAAATMAHEIGHNFGMSHDHDGCCVEATAEQGGCVMAAATGHPFPRVFSRCSKRDLDSYFQKGGGMCLYNMPNMKDLVGGKKCGNGFVEEGEECDCGEPDECTNDCCNANNCTLKEEAQCAHGVCCDGCKLKQAGTMCRGPAGACDLPEYCTGASPYCPANVYLLDGSSCQYGLAYCYNGMCLTHEQQCLQLWGYGARPAHDACFEDVNAAGNAFGNCGKDEHGNYVKCDKSDAKCGKIQCHSAAKKPKGTNAVPIDTTIRTGGIEVKCRGTYVYSTQDGQGDLPDPGLVVTGTKCGEGKVCRDRRCQNASFTELETCITRCHGNGVCNSHGNCHCNRGWAPPFCEKPGLGGSVDSGPIQYDSQVGLVVGLLFAFLVLLPGVLLLFYCYRIKSSYYHKWLSQREKNKSNKTSASVEKGKNGHLNPAFHLKVVGPINKASAHKGLPHTSKELLPLRPGPVSNGTQPVNIVRPLRPVPSPQGAARDKAKAMRPPLPAGKPPAGPHKSPPRPRDSAPPRNHCPSTPPDLHCWCLSCRLRPRPSPLRGPSPEPSTRGFTRSKGQTLRSPAGHDAPRCGTQTCGQSHSHPPAQSTQTGPRCQTKHSLISTTKMTLWCPRLHSERGRAALSLFALKRLWLGEHTAAEDMLKVKPGDTQPQDTVEASDTDSVGLEHTRRNAPLLSIITLWEAEGGQYLTTKKRSSKYHCRLQP</sequence>
<dbReference type="GO" id="GO:0006508">
    <property type="term" value="P:proteolysis"/>
    <property type="evidence" value="ECO:0007669"/>
    <property type="project" value="InterPro"/>
</dbReference>
<feature type="transmembrane region" description="Helical" evidence="10">
    <location>
        <begin position="707"/>
        <end position="731"/>
    </location>
</feature>
<dbReference type="PROSITE" id="PS50215">
    <property type="entry name" value="ADAM_MEPRO"/>
    <property type="match status" value="1"/>
</dbReference>
<dbReference type="SMART" id="SM00608">
    <property type="entry name" value="ACR"/>
    <property type="match status" value="1"/>
</dbReference>
<feature type="disulfide bond" evidence="7">
    <location>
        <begin position="660"/>
        <end position="670"/>
    </location>
</feature>
<dbReference type="PROSITE" id="PS50214">
    <property type="entry name" value="DISINTEGRIN_2"/>
    <property type="match status" value="1"/>
</dbReference>
<evidence type="ECO:0000313" key="16">
    <source>
        <dbReference type="Proteomes" id="UP000694523"/>
    </source>
</evidence>
<keyword evidence="4 10" id="KW-0472">Membrane</keyword>
<evidence type="ECO:0000256" key="4">
    <source>
        <dbReference type="ARBA" id="ARBA00023136"/>
    </source>
</evidence>
<keyword evidence="16" id="KW-1185">Reference proteome</keyword>
<dbReference type="FunFam" id="3.40.390.10:FF:000002">
    <property type="entry name" value="Disintegrin and metalloproteinase domain-containing protein 22"/>
    <property type="match status" value="1"/>
</dbReference>
<feature type="disulfide bond" evidence="7">
    <location>
        <begin position="678"/>
        <end position="687"/>
    </location>
</feature>
<evidence type="ECO:0000259" key="12">
    <source>
        <dbReference type="PROSITE" id="PS50026"/>
    </source>
</evidence>
<dbReference type="InterPro" id="IPR034027">
    <property type="entry name" value="Reprolysin_adamalysin"/>
</dbReference>
<evidence type="ECO:0000256" key="5">
    <source>
        <dbReference type="ARBA" id="ARBA00023157"/>
    </source>
</evidence>
<dbReference type="PROSITE" id="PS50026">
    <property type="entry name" value="EGF_3"/>
    <property type="match status" value="1"/>
</dbReference>
<evidence type="ECO:0000313" key="15">
    <source>
        <dbReference type="Ensembl" id="ENSNMLP00000021572.1"/>
    </source>
</evidence>
<dbReference type="InterPro" id="IPR002870">
    <property type="entry name" value="Peptidase_M12B_N"/>
</dbReference>
<keyword evidence="2 10" id="KW-0812">Transmembrane</keyword>
<feature type="region of interest" description="Disordered" evidence="9">
    <location>
        <begin position="744"/>
        <end position="766"/>
    </location>
</feature>
<evidence type="ECO:0000256" key="8">
    <source>
        <dbReference type="PROSITE-ProRule" id="PRU00276"/>
    </source>
</evidence>
<dbReference type="SUPFAM" id="SSF55486">
    <property type="entry name" value="Metalloproteases ('zincins'), catalytic domain"/>
    <property type="match status" value="1"/>
</dbReference>
<evidence type="ECO:0000256" key="6">
    <source>
        <dbReference type="PROSITE-ProRule" id="PRU00068"/>
    </source>
</evidence>
<feature type="binding site" evidence="8">
    <location>
        <position position="354"/>
    </location>
    <ligand>
        <name>Zn(2+)</name>
        <dbReference type="ChEBI" id="CHEBI:29105"/>
        <note>catalytic</note>
    </ligand>
</feature>
<dbReference type="PRINTS" id="PR00289">
    <property type="entry name" value="DISINTEGRIN"/>
</dbReference>
<dbReference type="Pfam" id="PF01562">
    <property type="entry name" value="Pep_M12B_propep"/>
    <property type="match status" value="1"/>
</dbReference>
<feature type="domain" description="Disintegrin" evidence="13">
    <location>
        <begin position="422"/>
        <end position="508"/>
    </location>
</feature>
<feature type="binding site" evidence="8">
    <location>
        <position position="360"/>
    </location>
    <ligand>
        <name>Zn(2+)</name>
        <dbReference type="ChEBI" id="CHEBI:29105"/>
        <note>catalytic</note>
    </ligand>
</feature>
<feature type="active site" evidence="8">
    <location>
        <position position="351"/>
    </location>
</feature>
<evidence type="ECO:0000256" key="1">
    <source>
        <dbReference type="ARBA" id="ARBA00004167"/>
    </source>
</evidence>
<dbReference type="FunFam" id="4.10.70.10:FF:000001">
    <property type="entry name" value="Disintegrin and metalloproteinase domain-containing protein 22"/>
    <property type="match status" value="1"/>
</dbReference>
<evidence type="ECO:0000256" key="2">
    <source>
        <dbReference type="ARBA" id="ARBA00022692"/>
    </source>
</evidence>
<dbReference type="InterPro" id="IPR036436">
    <property type="entry name" value="Disintegrin_dom_sf"/>
</dbReference>
<dbReference type="Pfam" id="PF00200">
    <property type="entry name" value="Disintegrin"/>
    <property type="match status" value="1"/>
</dbReference>
<dbReference type="Gene3D" id="3.40.390.10">
    <property type="entry name" value="Collagenase (Catalytic Domain)"/>
    <property type="match status" value="1"/>
</dbReference>
<dbReference type="Gene3D" id="4.10.70.10">
    <property type="entry name" value="Disintegrin domain"/>
    <property type="match status" value="1"/>
</dbReference>
<comment type="subcellular location">
    <subcellularLocation>
        <location evidence="1">Membrane</location>
        <topology evidence="1">Single-pass membrane protein</topology>
    </subcellularLocation>
</comment>
<dbReference type="InterPro" id="IPR024079">
    <property type="entry name" value="MetalloPept_cat_dom_sf"/>
</dbReference>
<accession>A0A8C6TQ13</accession>
<feature type="domain" description="Peptidase M12B" evidence="14">
    <location>
        <begin position="215"/>
        <end position="414"/>
    </location>
</feature>
<feature type="chain" id="PRO_5034854063" evidence="11">
    <location>
        <begin position="38"/>
        <end position="1048"/>
    </location>
</feature>
<protein>
    <submittedName>
        <fullName evidence="15">ADAM metallopeptidase domain 19a</fullName>
    </submittedName>
</protein>
<dbReference type="InterPro" id="IPR001590">
    <property type="entry name" value="Peptidase_M12B"/>
</dbReference>
<keyword evidence="11" id="KW-0732">Signal</keyword>
<dbReference type="Pfam" id="PF08516">
    <property type="entry name" value="ADAM_CR"/>
    <property type="match status" value="1"/>
</dbReference>